<name>A0A0V0HH38_SOLCH</name>
<accession>A0A0V0HH38</accession>
<dbReference type="EMBL" id="GEDG01020219">
    <property type="protein sequence ID" value="JAP19306.1"/>
    <property type="molecule type" value="Transcribed_RNA"/>
</dbReference>
<dbReference type="AlphaFoldDB" id="A0A0V0HH38"/>
<organism evidence="1">
    <name type="scientific">Solanum chacoense</name>
    <name type="common">Chaco potato</name>
    <dbReference type="NCBI Taxonomy" id="4108"/>
    <lineage>
        <taxon>Eukaryota</taxon>
        <taxon>Viridiplantae</taxon>
        <taxon>Streptophyta</taxon>
        <taxon>Embryophyta</taxon>
        <taxon>Tracheophyta</taxon>
        <taxon>Spermatophyta</taxon>
        <taxon>Magnoliopsida</taxon>
        <taxon>eudicotyledons</taxon>
        <taxon>Gunneridae</taxon>
        <taxon>Pentapetalae</taxon>
        <taxon>asterids</taxon>
        <taxon>lamiids</taxon>
        <taxon>Solanales</taxon>
        <taxon>Solanaceae</taxon>
        <taxon>Solanoideae</taxon>
        <taxon>Solaneae</taxon>
        <taxon>Solanum</taxon>
    </lineage>
</organism>
<evidence type="ECO:0000313" key="1">
    <source>
        <dbReference type="EMBL" id="JAP19306.1"/>
    </source>
</evidence>
<proteinExistence type="predicted"/>
<reference evidence="1" key="1">
    <citation type="submission" date="2015-12" db="EMBL/GenBank/DDBJ databases">
        <title>Gene expression during late stages of embryo sac development: a critical building block for successful pollen-pistil interactions.</title>
        <authorList>
            <person name="Liu Y."/>
            <person name="Joly V."/>
            <person name="Sabar M."/>
            <person name="Matton D.P."/>
        </authorList>
    </citation>
    <scope>NUCLEOTIDE SEQUENCE</scope>
</reference>
<sequence length="133" mass="14072">MGGWLKREVGAGVGVGVGAGAGLVVEISTGFDLEAPSVPSASAFSILDICPLKVAFSFFKESYSLAASSFFFFRLLFSDERSAAFLVNSSYIACLRRIVCLADSLFANTRQSLRSSFSSSVKFCLDLLLATGG</sequence>
<protein>
    <submittedName>
        <fullName evidence="1">Putative ovule protein</fullName>
    </submittedName>
</protein>